<dbReference type="EMBL" id="JANFYT010000002">
    <property type="protein sequence ID" value="MCQ4813129.1"/>
    <property type="molecule type" value="Genomic_DNA"/>
</dbReference>
<sequence>MAMEILNEKCVMVIDEELPLGLIANTAGIIGITLGKHRPEAVGGDVFDKSGRTHRGVIEFPVPILRAGKEKLRAIRMRLYEPEFSELLTVDFSDVAQSCKNYGEYIERSASVEERELSYLGIGICGARKLVNKLTGDLPLLR</sequence>
<dbReference type="SUPFAM" id="SSF102462">
    <property type="entry name" value="Peptidyl-tRNA hydrolase II"/>
    <property type="match status" value="1"/>
</dbReference>
<dbReference type="Gene3D" id="3.40.1490.10">
    <property type="entry name" value="Bit1"/>
    <property type="match status" value="1"/>
</dbReference>
<dbReference type="InterPro" id="IPR018988">
    <property type="entry name" value="DUF2000"/>
</dbReference>
<evidence type="ECO:0000313" key="2">
    <source>
        <dbReference type="Proteomes" id="UP001205919"/>
    </source>
</evidence>
<dbReference type="InterPro" id="IPR017021">
    <property type="entry name" value="UCP033763"/>
</dbReference>
<keyword evidence="2" id="KW-1185">Reference proteome</keyword>
<reference evidence="1 2" key="1">
    <citation type="submission" date="2022-06" db="EMBL/GenBank/DDBJ databases">
        <title>Isolation of gut microbiota from human fecal samples.</title>
        <authorList>
            <person name="Pamer E.G."/>
            <person name="Barat B."/>
            <person name="Waligurski E."/>
            <person name="Medina S."/>
            <person name="Paddock L."/>
            <person name="Mostad J."/>
        </authorList>
    </citation>
    <scope>NUCLEOTIDE SEQUENCE [LARGE SCALE GENOMIC DNA]</scope>
    <source>
        <strain evidence="1 2">DFI.9.90</strain>
    </source>
</reference>
<gene>
    <name evidence="1" type="ORF">NE630_01670</name>
</gene>
<protein>
    <submittedName>
        <fullName evidence="1">DUF2000 domain-containing protein</fullName>
    </submittedName>
</protein>
<dbReference type="RefSeq" id="WP_256181257.1">
    <property type="nucleotide sequence ID" value="NZ_CAJLEK010000014.1"/>
</dbReference>
<dbReference type="InterPro" id="IPR023476">
    <property type="entry name" value="Pep_tRNA_hydro_II_dom_sf"/>
</dbReference>
<dbReference type="Proteomes" id="UP001205919">
    <property type="component" value="Unassembled WGS sequence"/>
</dbReference>
<comment type="caution">
    <text evidence="1">The sequence shown here is derived from an EMBL/GenBank/DDBJ whole genome shotgun (WGS) entry which is preliminary data.</text>
</comment>
<proteinExistence type="predicted"/>
<name>A0AAW5K048_9BACT</name>
<dbReference type="AlphaFoldDB" id="A0AAW5K048"/>
<dbReference type="PIRSF" id="PIRSF033736">
    <property type="entry name" value="UCP033763"/>
    <property type="match status" value="1"/>
</dbReference>
<organism evidence="1 2">
    <name type="scientific">Cloacibacillus evryensis</name>
    <dbReference type="NCBI Taxonomy" id="508460"/>
    <lineage>
        <taxon>Bacteria</taxon>
        <taxon>Thermotogati</taxon>
        <taxon>Synergistota</taxon>
        <taxon>Synergistia</taxon>
        <taxon>Synergistales</taxon>
        <taxon>Synergistaceae</taxon>
        <taxon>Cloacibacillus</taxon>
    </lineage>
</organism>
<accession>A0AAW5K048</accession>
<evidence type="ECO:0000313" key="1">
    <source>
        <dbReference type="EMBL" id="MCQ4813129.1"/>
    </source>
</evidence>
<dbReference type="Pfam" id="PF09391">
    <property type="entry name" value="DUF2000"/>
    <property type="match status" value="1"/>
</dbReference>